<dbReference type="InterPro" id="IPR006330">
    <property type="entry name" value="Ado/ade_deaminase"/>
</dbReference>
<name>A0A1M5AY19_LOKAT</name>
<keyword evidence="8" id="KW-1185">Reference proteome</keyword>
<dbReference type="EMBL" id="FQUE01000005">
    <property type="protein sequence ID" value="SHF35109.1"/>
    <property type="molecule type" value="Genomic_DNA"/>
</dbReference>
<evidence type="ECO:0000256" key="4">
    <source>
        <dbReference type="ARBA" id="ARBA00022801"/>
    </source>
</evidence>
<evidence type="ECO:0000256" key="3">
    <source>
        <dbReference type="ARBA" id="ARBA00022723"/>
    </source>
</evidence>
<evidence type="ECO:0000256" key="5">
    <source>
        <dbReference type="ARBA" id="ARBA00022833"/>
    </source>
</evidence>
<gene>
    <name evidence="7" type="ORF">SAMN05444339_105147</name>
</gene>
<dbReference type="Proteomes" id="UP000183987">
    <property type="component" value="Unassembled WGS sequence"/>
</dbReference>
<dbReference type="NCBIfam" id="NF006848">
    <property type="entry name" value="PRK09358.1-3"/>
    <property type="match status" value="1"/>
</dbReference>
<evidence type="ECO:0000256" key="2">
    <source>
        <dbReference type="ARBA" id="ARBA00006676"/>
    </source>
</evidence>
<dbReference type="GO" id="GO:0016814">
    <property type="term" value="F:hydrolase activity, acting on carbon-nitrogen (but not peptide) bonds, in cyclic amidines"/>
    <property type="evidence" value="ECO:0007669"/>
    <property type="project" value="UniProtKB-ARBA"/>
</dbReference>
<dbReference type="STRING" id="366533.SAMN05444339_105147"/>
<dbReference type="RefSeq" id="WP_072857491.1">
    <property type="nucleotide sequence ID" value="NZ_FQUE01000005.1"/>
</dbReference>
<proteinExistence type="inferred from homology"/>
<organism evidence="7 8">
    <name type="scientific">Loktanella atrilutea</name>
    <dbReference type="NCBI Taxonomy" id="366533"/>
    <lineage>
        <taxon>Bacteria</taxon>
        <taxon>Pseudomonadati</taxon>
        <taxon>Pseudomonadota</taxon>
        <taxon>Alphaproteobacteria</taxon>
        <taxon>Rhodobacterales</taxon>
        <taxon>Roseobacteraceae</taxon>
        <taxon>Loktanella</taxon>
    </lineage>
</organism>
<evidence type="ECO:0000313" key="7">
    <source>
        <dbReference type="EMBL" id="SHF35109.1"/>
    </source>
</evidence>
<dbReference type="Gene3D" id="3.20.20.140">
    <property type="entry name" value="Metal-dependent hydrolases"/>
    <property type="match status" value="1"/>
</dbReference>
<reference evidence="8" key="1">
    <citation type="submission" date="2016-11" db="EMBL/GenBank/DDBJ databases">
        <authorList>
            <person name="Varghese N."/>
            <person name="Submissions S."/>
        </authorList>
    </citation>
    <scope>NUCLEOTIDE SEQUENCE [LARGE SCALE GENOMIC DNA]</scope>
    <source>
        <strain evidence="8">DSM 29326</strain>
    </source>
</reference>
<dbReference type="Pfam" id="PF00962">
    <property type="entry name" value="A_deaminase"/>
    <property type="match status" value="1"/>
</dbReference>
<dbReference type="InterPro" id="IPR001365">
    <property type="entry name" value="A_deaminase_dom"/>
</dbReference>
<dbReference type="InterPro" id="IPR032466">
    <property type="entry name" value="Metal_Hydrolase"/>
</dbReference>
<evidence type="ECO:0000313" key="8">
    <source>
        <dbReference type="Proteomes" id="UP000183987"/>
    </source>
</evidence>
<feature type="domain" description="Adenosine deaminase" evidence="6">
    <location>
        <begin position="7"/>
        <end position="324"/>
    </location>
</feature>
<keyword evidence="3" id="KW-0479">Metal-binding</keyword>
<comment type="cofactor">
    <cofactor evidence="1">
        <name>Zn(2+)</name>
        <dbReference type="ChEBI" id="CHEBI:29105"/>
    </cofactor>
</comment>
<accession>A0A1M5AY19</accession>
<dbReference type="SUPFAM" id="SSF51556">
    <property type="entry name" value="Metallo-dependent hydrolases"/>
    <property type="match status" value="1"/>
</dbReference>
<evidence type="ECO:0000259" key="6">
    <source>
        <dbReference type="Pfam" id="PF00962"/>
    </source>
</evidence>
<dbReference type="PANTHER" id="PTHR43114:SF6">
    <property type="entry name" value="ADENINE DEAMINASE"/>
    <property type="match status" value="1"/>
</dbReference>
<dbReference type="AlphaFoldDB" id="A0A1M5AY19"/>
<evidence type="ECO:0000256" key="1">
    <source>
        <dbReference type="ARBA" id="ARBA00001947"/>
    </source>
</evidence>
<dbReference type="NCBIfam" id="TIGR01430">
    <property type="entry name" value="aden_deam"/>
    <property type="match status" value="1"/>
</dbReference>
<dbReference type="GO" id="GO:0019239">
    <property type="term" value="F:deaminase activity"/>
    <property type="evidence" value="ECO:0007669"/>
    <property type="project" value="InterPro"/>
</dbReference>
<comment type="similarity">
    <text evidence="2">Belongs to the metallo-dependent hydrolases superfamily. Adenosine and AMP deaminases family.</text>
</comment>
<dbReference type="PANTHER" id="PTHR43114">
    <property type="entry name" value="ADENINE DEAMINASE"/>
    <property type="match status" value="1"/>
</dbReference>
<protein>
    <submittedName>
        <fullName evidence="7">Adenosine deaminase</fullName>
    </submittedName>
</protein>
<dbReference type="OrthoDB" id="105475at2"/>
<sequence>MSLRDIPKVELHLHLEGAAPPDFIRGLAAEKRIRLDGIFDADGGYEFRDFAHFLRQYDEACTVLTGPEEFYRLTRAVLAESAFHGVIYTEAFLSPDFCGGGDLSAWRDYLAAIQQAASDAERDDGIVMRGIATAVRHHGRDACRKAARVAAETAGDFLTGFGMAGAELEGRPGDFAYSFDLAKEAGLRLTAHAGEWGDPQRIRETLALGVERLGHGIRAIEDPRLVDDLADRGITLEVCPGSNVVLQAVDNWDVHPIERLRDAGVPVTISTDDPPFFHTTMTAEYENLQRTFGWQEADFRDTNIAAANAAFCDTATRDAILKRLEPAP</sequence>
<keyword evidence="4" id="KW-0378">Hydrolase</keyword>
<dbReference type="GO" id="GO:0046872">
    <property type="term" value="F:metal ion binding"/>
    <property type="evidence" value="ECO:0007669"/>
    <property type="project" value="UniProtKB-KW"/>
</dbReference>
<keyword evidence="5" id="KW-0862">Zinc</keyword>